<gene>
    <name evidence="1" type="ORF">RFH47_05715</name>
</gene>
<sequence length="143" mass="16396">MNFTLYLLLPPTLWAKHSTQTTIASVNHPITLQSVANIELFQSPEGNTIKLINLGETCQFEGIFYYETGKTVEHYWFKGKALIKAQRQDYHYTLGGLANLQNNHGKFDHIPDNKLALKIHDPQIQSQFQVYRSLFANSVLQQC</sequence>
<dbReference type="EMBL" id="JAVIDL010000008">
    <property type="protein sequence ID" value="MDQ8935219.1"/>
    <property type="molecule type" value="Genomic_DNA"/>
</dbReference>
<protein>
    <submittedName>
        <fullName evidence="1">Uncharacterized protein</fullName>
    </submittedName>
</protein>
<accession>A0AAW8J7T1</accession>
<dbReference type="Proteomes" id="UP001243844">
    <property type="component" value="Unassembled WGS sequence"/>
</dbReference>
<evidence type="ECO:0000313" key="2">
    <source>
        <dbReference type="Proteomes" id="UP001243844"/>
    </source>
</evidence>
<name>A0AAW8J7T1_9GAMM</name>
<dbReference type="RefSeq" id="WP_308981180.1">
    <property type="nucleotide sequence ID" value="NZ_JAVIDL010000008.1"/>
</dbReference>
<dbReference type="AlphaFoldDB" id="A0AAW8J7T1"/>
<reference evidence="1" key="1">
    <citation type="submission" date="2023-08" db="EMBL/GenBank/DDBJ databases">
        <title>Emergence of clinically-relevant ST2 carbapenem-resistant Acinetobacter baumannii strains in hospital sewages in Zhejiang, East of China.</title>
        <authorList>
            <person name="Kaichao C."/>
            <person name="Zhang R."/>
        </authorList>
    </citation>
    <scope>NUCLEOTIDE SEQUENCE</scope>
    <source>
        <strain evidence="1">M-RB-37</strain>
    </source>
</reference>
<organism evidence="1 2">
    <name type="scientific">Acinetobacter rudis</name>
    <dbReference type="NCBI Taxonomy" id="632955"/>
    <lineage>
        <taxon>Bacteria</taxon>
        <taxon>Pseudomonadati</taxon>
        <taxon>Pseudomonadota</taxon>
        <taxon>Gammaproteobacteria</taxon>
        <taxon>Moraxellales</taxon>
        <taxon>Moraxellaceae</taxon>
        <taxon>Acinetobacter</taxon>
    </lineage>
</organism>
<comment type="caution">
    <text evidence="1">The sequence shown here is derived from an EMBL/GenBank/DDBJ whole genome shotgun (WGS) entry which is preliminary data.</text>
</comment>
<evidence type="ECO:0000313" key="1">
    <source>
        <dbReference type="EMBL" id="MDQ8935219.1"/>
    </source>
</evidence>
<proteinExistence type="predicted"/>